<name>A0ACB8Y1K7_ARCLA</name>
<evidence type="ECO:0000313" key="1">
    <source>
        <dbReference type="EMBL" id="KAI3677480.1"/>
    </source>
</evidence>
<reference evidence="1 2" key="2">
    <citation type="journal article" date="2022" name="Mol. Ecol. Resour.">
        <title>The genomes of chicory, endive, great burdock and yacon provide insights into Asteraceae paleo-polyploidization history and plant inulin production.</title>
        <authorList>
            <person name="Fan W."/>
            <person name="Wang S."/>
            <person name="Wang H."/>
            <person name="Wang A."/>
            <person name="Jiang F."/>
            <person name="Liu H."/>
            <person name="Zhao H."/>
            <person name="Xu D."/>
            <person name="Zhang Y."/>
        </authorList>
    </citation>
    <scope>NUCLEOTIDE SEQUENCE [LARGE SCALE GENOMIC DNA]</scope>
    <source>
        <strain evidence="2">cv. Niubang</strain>
    </source>
</reference>
<dbReference type="EMBL" id="CM042060">
    <property type="protein sequence ID" value="KAI3677480.1"/>
    <property type="molecule type" value="Genomic_DNA"/>
</dbReference>
<protein>
    <submittedName>
        <fullName evidence="1">Uncharacterized protein</fullName>
    </submittedName>
</protein>
<accession>A0ACB8Y1K7</accession>
<dbReference type="Proteomes" id="UP001055879">
    <property type="component" value="Linkage Group LG14"/>
</dbReference>
<sequence length="267" mass="30305">MEELEACNWSQGFEDDILCELLNDESPFLFVSPEISSDTNSINDLISSIYSVPTITDIETALLASNNTTQDLSSLARISDMESRVENKYILKIKNSGNVMADDGYKWRKYGQKSIKNSSNPRSYYKCTNPRCGAKKQVERSNEDPDTLIITYEGLHLHYIYPLFIFGQSENNPDPPTKKFRRFNFESHQRPTKDMDENVNLDKPLTMLTDHQKGSLEVAFTPQGLLEDMVPLLIRNPYTTNSSNSCSSSSSHPSPTVSPSFSWSPRY</sequence>
<keyword evidence="2" id="KW-1185">Reference proteome</keyword>
<proteinExistence type="predicted"/>
<reference evidence="2" key="1">
    <citation type="journal article" date="2022" name="Mol. Ecol. Resour.">
        <title>The genomes of chicory, endive, great burdock and yacon provide insights into Asteraceae palaeo-polyploidization history and plant inulin production.</title>
        <authorList>
            <person name="Fan W."/>
            <person name="Wang S."/>
            <person name="Wang H."/>
            <person name="Wang A."/>
            <person name="Jiang F."/>
            <person name="Liu H."/>
            <person name="Zhao H."/>
            <person name="Xu D."/>
            <person name="Zhang Y."/>
        </authorList>
    </citation>
    <scope>NUCLEOTIDE SEQUENCE [LARGE SCALE GENOMIC DNA]</scope>
    <source>
        <strain evidence="2">cv. Niubang</strain>
    </source>
</reference>
<evidence type="ECO:0000313" key="2">
    <source>
        <dbReference type="Proteomes" id="UP001055879"/>
    </source>
</evidence>
<gene>
    <name evidence="1" type="ORF">L6452_36744</name>
</gene>
<organism evidence="1 2">
    <name type="scientific">Arctium lappa</name>
    <name type="common">Greater burdock</name>
    <name type="synonym">Lappa major</name>
    <dbReference type="NCBI Taxonomy" id="4217"/>
    <lineage>
        <taxon>Eukaryota</taxon>
        <taxon>Viridiplantae</taxon>
        <taxon>Streptophyta</taxon>
        <taxon>Embryophyta</taxon>
        <taxon>Tracheophyta</taxon>
        <taxon>Spermatophyta</taxon>
        <taxon>Magnoliopsida</taxon>
        <taxon>eudicotyledons</taxon>
        <taxon>Gunneridae</taxon>
        <taxon>Pentapetalae</taxon>
        <taxon>asterids</taxon>
        <taxon>campanulids</taxon>
        <taxon>Asterales</taxon>
        <taxon>Asteraceae</taxon>
        <taxon>Carduoideae</taxon>
        <taxon>Cardueae</taxon>
        <taxon>Arctiinae</taxon>
        <taxon>Arctium</taxon>
    </lineage>
</organism>
<comment type="caution">
    <text evidence="1">The sequence shown here is derived from an EMBL/GenBank/DDBJ whole genome shotgun (WGS) entry which is preliminary data.</text>
</comment>